<evidence type="ECO:0000313" key="1">
    <source>
        <dbReference type="EMBL" id="GAA0584525.1"/>
    </source>
</evidence>
<proteinExistence type="predicted"/>
<gene>
    <name evidence="1" type="ORF">GCM10008942_36800</name>
</gene>
<keyword evidence="2" id="KW-1185">Reference proteome</keyword>
<evidence type="ECO:0000313" key="2">
    <source>
        <dbReference type="Proteomes" id="UP001499951"/>
    </source>
</evidence>
<accession>A0ABN1F7M6</accession>
<dbReference type="Proteomes" id="UP001499951">
    <property type="component" value="Unassembled WGS sequence"/>
</dbReference>
<sequence length="93" mass="10376">MRRPQNPMAHQEARVFANPQSNGPAATYAGLNARYVRINKFAELTGYTDKAVRCKIAEGVWLEGRQYRRAPDGAILVDLAGYEQWVEGNLAPV</sequence>
<dbReference type="RefSeq" id="WP_243850558.1">
    <property type="nucleotide sequence ID" value="NZ_BAAADD010000011.1"/>
</dbReference>
<reference evidence="1 2" key="1">
    <citation type="journal article" date="2019" name="Int. J. Syst. Evol. Microbiol.">
        <title>The Global Catalogue of Microorganisms (GCM) 10K type strain sequencing project: providing services to taxonomists for standard genome sequencing and annotation.</title>
        <authorList>
            <consortium name="The Broad Institute Genomics Platform"/>
            <consortium name="The Broad Institute Genome Sequencing Center for Infectious Disease"/>
            <person name="Wu L."/>
            <person name="Ma J."/>
        </authorList>
    </citation>
    <scope>NUCLEOTIDE SEQUENCE [LARGE SCALE GENOMIC DNA]</scope>
    <source>
        <strain evidence="1 2">JCM 15089</strain>
    </source>
</reference>
<organism evidence="1 2">
    <name type="scientific">Rhizomicrobium electricum</name>
    <dbReference type="NCBI Taxonomy" id="480070"/>
    <lineage>
        <taxon>Bacteria</taxon>
        <taxon>Pseudomonadati</taxon>
        <taxon>Pseudomonadota</taxon>
        <taxon>Alphaproteobacteria</taxon>
        <taxon>Micropepsales</taxon>
        <taxon>Micropepsaceae</taxon>
        <taxon>Rhizomicrobium</taxon>
    </lineage>
</organism>
<name>A0ABN1F7M6_9PROT</name>
<protein>
    <recommendedName>
        <fullName evidence="3">Excisionase</fullName>
    </recommendedName>
</protein>
<comment type="caution">
    <text evidence="1">The sequence shown here is derived from an EMBL/GenBank/DDBJ whole genome shotgun (WGS) entry which is preliminary data.</text>
</comment>
<dbReference type="EMBL" id="BAAADD010000011">
    <property type="protein sequence ID" value="GAA0584525.1"/>
    <property type="molecule type" value="Genomic_DNA"/>
</dbReference>
<evidence type="ECO:0008006" key="3">
    <source>
        <dbReference type="Google" id="ProtNLM"/>
    </source>
</evidence>